<keyword evidence="7" id="KW-0902">Two-component regulatory system</keyword>
<reference evidence="12 13" key="1">
    <citation type="submission" date="2019-03" db="EMBL/GenBank/DDBJ databases">
        <title>Genomic Encyclopedia of Type Strains, Phase IV (KMG-IV): sequencing the most valuable type-strain genomes for metagenomic binning, comparative biology and taxonomic classification.</title>
        <authorList>
            <person name="Goeker M."/>
        </authorList>
    </citation>
    <scope>NUCLEOTIDE SEQUENCE [LARGE SCALE GENOMIC DNA]</scope>
    <source>
        <strain evidence="12 13">DSM 7445</strain>
    </source>
</reference>
<evidence type="ECO:0000256" key="9">
    <source>
        <dbReference type="PROSITE-ProRule" id="PRU00169"/>
    </source>
</evidence>
<evidence type="ECO:0000256" key="5">
    <source>
        <dbReference type="ARBA" id="ARBA00022679"/>
    </source>
</evidence>
<dbReference type="Gene3D" id="3.30.450.20">
    <property type="entry name" value="PAS domain"/>
    <property type="match status" value="1"/>
</dbReference>
<dbReference type="Pfam" id="PF00072">
    <property type="entry name" value="Response_reg"/>
    <property type="match status" value="1"/>
</dbReference>
<keyword evidence="13" id="KW-1185">Reference proteome</keyword>
<evidence type="ECO:0000256" key="3">
    <source>
        <dbReference type="ARBA" id="ARBA00012438"/>
    </source>
</evidence>
<evidence type="ECO:0000313" key="12">
    <source>
        <dbReference type="EMBL" id="TCS33116.1"/>
    </source>
</evidence>
<dbReference type="SUPFAM" id="SSF55874">
    <property type="entry name" value="ATPase domain of HSP90 chaperone/DNA topoisomerase II/histidine kinase"/>
    <property type="match status" value="1"/>
</dbReference>
<dbReference type="SMART" id="SM00388">
    <property type="entry name" value="HisKA"/>
    <property type="match status" value="1"/>
</dbReference>
<dbReference type="SUPFAM" id="SSF55781">
    <property type="entry name" value="GAF domain-like"/>
    <property type="match status" value="2"/>
</dbReference>
<dbReference type="EMBL" id="SLZQ01000018">
    <property type="protein sequence ID" value="TCS33116.1"/>
    <property type="molecule type" value="Genomic_DNA"/>
</dbReference>
<dbReference type="PROSITE" id="PS50110">
    <property type="entry name" value="RESPONSE_REGULATORY"/>
    <property type="match status" value="1"/>
</dbReference>
<name>A0A4V2UI56_PAULE</name>
<evidence type="ECO:0000256" key="2">
    <source>
        <dbReference type="ARBA" id="ARBA00004429"/>
    </source>
</evidence>
<feature type="domain" description="Histidine kinase" evidence="10">
    <location>
        <begin position="542"/>
        <end position="760"/>
    </location>
</feature>
<organism evidence="12 13">
    <name type="scientific">Paucimonas lemoignei</name>
    <name type="common">Pseudomonas lemoignei</name>
    <dbReference type="NCBI Taxonomy" id="29443"/>
    <lineage>
        <taxon>Bacteria</taxon>
        <taxon>Pseudomonadati</taxon>
        <taxon>Pseudomonadota</taxon>
        <taxon>Betaproteobacteria</taxon>
        <taxon>Burkholderiales</taxon>
        <taxon>Burkholderiaceae</taxon>
        <taxon>Paucimonas</taxon>
    </lineage>
</organism>
<dbReference type="Pfam" id="PF00512">
    <property type="entry name" value="HisKA"/>
    <property type="match status" value="1"/>
</dbReference>
<protein>
    <recommendedName>
        <fullName evidence="3">histidine kinase</fullName>
        <ecNumber evidence="3">2.7.13.3</ecNumber>
    </recommendedName>
</protein>
<dbReference type="InterPro" id="IPR011006">
    <property type="entry name" value="CheY-like_superfamily"/>
</dbReference>
<keyword evidence="6 12" id="KW-0418">Kinase</keyword>
<keyword evidence="5" id="KW-0808">Transferase</keyword>
<gene>
    <name evidence="12" type="ORF">EDC30_11857</name>
</gene>
<proteinExistence type="predicted"/>
<dbReference type="GO" id="GO:0000155">
    <property type="term" value="F:phosphorelay sensor kinase activity"/>
    <property type="evidence" value="ECO:0007669"/>
    <property type="project" value="InterPro"/>
</dbReference>
<dbReference type="SUPFAM" id="SSF47384">
    <property type="entry name" value="Homodimeric domain of signal transducing histidine kinase"/>
    <property type="match status" value="1"/>
</dbReference>
<dbReference type="Pfam" id="PF02518">
    <property type="entry name" value="HATPase_c"/>
    <property type="match status" value="1"/>
</dbReference>
<dbReference type="Pfam" id="PF13185">
    <property type="entry name" value="GAF_2"/>
    <property type="match status" value="1"/>
</dbReference>
<dbReference type="SMART" id="SM00065">
    <property type="entry name" value="GAF"/>
    <property type="match status" value="2"/>
</dbReference>
<dbReference type="Pfam" id="PF01590">
    <property type="entry name" value="GAF"/>
    <property type="match status" value="1"/>
</dbReference>
<dbReference type="InterPro" id="IPR035965">
    <property type="entry name" value="PAS-like_dom_sf"/>
</dbReference>
<dbReference type="InterPro" id="IPR036890">
    <property type="entry name" value="HATPase_C_sf"/>
</dbReference>
<dbReference type="OrthoDB" id="9087351at2"/>
<evidence type="ECO:0000256" key="8">
    <source>
        <dbReference type="ARBA" id="ARBA00023136"/>
    </source>
</evidence>
<dbReference type="PANTHER" id="PTHR43547:SF2">
    <property type="entry name" value="HYBRID SIGNAL TRANSDUCTION HISTIDINE KINASE C"/>
    <property type="match status" value="1"/>
</dbReference>
<evidence type="ECO:0000256" key="1">
    <source>
        <dbReference type="ARBA" id="ARBA00000085"/>
    </source>
</evidence>
<dbReference type="Gene3D" id="1.10.287.130">
    <property type="match status" value="1"/>
</dbReference>
<comment type="catalytic activity">
    <reaction evidence="1">
        <text>ATP + protein L-histidine = ADP + protein N-phospho-L-histidine.</text>
        <dbReference type="EC" id="2.7.13.3"/>
    </reaction>
</comment>
<dbReference type="SMART" id="SM00387">
    <property type="entry name" value="HATPase_c"/>
    <property type="match status" value="1"/>
</dbReference>
<dbReference type="AlphaFoldDB" id="A0A4V2UI56"/>
<dbReference type="Gene3D" id="3.30.565.10">
    <property type="entry name" value="Histidine kinase-like ATPase, C-terminal domain"/>
    <property type="match status" value="1"/>
</dbReference>
<dbReference type="InterPro" id="IPR003661">
    <property type="entry name" value="HisK_dim/P_dom"/>
</dbReference>
<dbReference type="PANTHER" id="PTHR43547">
    <property type="entry name" value="TWO-COMPONENT HISTIDINE KINASE"/>
    <property type="match status" value="1"/>
</dbReference>
<dbReference type="InterPro" id="IPR003594">
    <property type="entry name" value="HATPase_dom"/>
</dbReference>
<feature type="modified residue" description="4-aspartylphosphate" evidence="9">
    <location>
        <position position="828"/>
    </location>
</feature>
<evidence type="ECO:0000256" key="6">
    <source>
        <dbReference type="ARBA" id="ARBA00022777"/>
    </source>
</evidence>
<sequence length="897" mass="98024">MNWPFSTLSVTDSSKLSEMEIKMRSFDWSATSIGPAKIWPQSLKTAVRILLDCRLPMYLAWGPDYIQFYNDAYLPILGDKHEVALGNSAPIIWSEIWPTIGPMWEKARQGQPIGFDNFRLTINRYGYPEDCYFNFSYSPVPDDSGAVGGILATFAETTEKFLAEKRQAFQLQLADALRDQRGAARVVEAASRLAGEYFSVDRTGFAEIDSQQNIISVERDWTNGRLFSLAGDSWPLDIFGPALTDELAQGKTVIIEDVSPDQRAIPYAQGYASIGVRSTAAVPILEETTLTGLFYLHSGLPRRWPKEEVTLIEEVARRIANAIRRERGEEALQDETRILELLNQTGQYLNSTLDIDSLLQSITDAATELTGAQFGSFFYNGRNANGDAYMLYTLSGAPREAFEKFGHPRATPIFSPTFHGHPPIRSDDITKDPCYGKMAPHYGMPKGHLPVKSYLATSVISKSGEVIGGLFFGHPEPGKFTERTERIIKGIAAQAAVAIDNARLYEKSQMAAEEREVLLANERSARADAERLIRSKDEFLAMLAHELRNPLAPVSSAAEILKMAAHDEQRVRMASEIISRQVGHLSHLINDLMDVSRVTRGLVQLDKECLDIKAIATTSIEQVRSLVEARQHTLITRIDADRASVFGDRTRLVQVIANLLNNAAKYTPTGGTITLTITVRDEQILISVIDNGAGIDGALLPHVFELFTQASRSLDRTLGGLGIGLALVKAIVALHDGSVTAHSDGPGCGSIFTVILPKAGDGMAQPIEKPALPATGSLHIMVVDDNVDAANSIGALLTALGHKVTIKTDATTALAEAKSHPPDAFILDIGLPDLDGYQLARELRGMAACKSALLIALTGYGQPQDRALAETAGFDHHFVKPANTQRLAEVLSSVHAR</sequence>
<dbReference type="CDD" id="cd17580">
    <property type="entry name" value="REC_2_DhkD-like"/>
    <property type="match status" value="1"/>
</dbReference>
<dbReference type="Proteomes" id="UP000295382">
    <property type="component" value="Unassembled WGS sequence"/>
</dbReference>
<evidence type="ECO:0000313" key="13">
    <source>
        <dbReference type="Proteomes" id="UP000295382"/>
    </source>
</evidence>
<evidence type="ECO:0000256" key="7">
    <source>
        <dbReference type="ARBA" id="ARBA00023012"/>
    </source>
</evidence>
<dbReference type="FunFam" id="1.10.287.130:FF:000001">
    <property type="entry name" value="Two-component sensor histidine kinase"/>
    <property type="match status" value="1"/>
</dbReference>
<dbReference type="InterPro" id="IPR029016">
    <property type="entry name" value="GAF-like_dom_sf"/>
</dbReference>
<dbReference type="CDD" id="cd00075">
    <property type="entry name" value="HATPase"/>
    <property type="match status" value="1"/>
</dbReference>
<dbReference type="Gene3D" id="3.30.450.40">
    <property type="match status" value="2"/>
</dbReference>
<evidence type="ECO:0000259" key="10">
    <source>
        <dbReference type="PROSITE" id="PS50109"/>
    </source>
</evidence>
<dbReference type="CDD" id="cd00082">
    <property type="entry name" value="HisKA"/>
    <property type="match status" value="1"/>
</dbReference>
<dbReference type="SUPFAM" id="SSF55785">
    <property type="entry name" value="PYP-like sensor domain (PAS domain)"/>
    <property type="match status" value="1"/>
</dbReference>
<dbReference type="GO" id="GO:0005886">
    <property type="term" value="C:plasma membrane"/>
    <property type="evidence" value="ECO:0007669"/>
    <property type="project" value="UniProtKB-SubCell"/>
</dbReference>
<dbReference type="Gene3D" id="3.40.50.2300">
    <property type="match status" value="1"/>
</dbReference>
<dbReference type="PROSITE" id="PS50109">
    <property type="entry name" value="HIS_KIN"/>
    <property type="match status" value="1"/>
</dbReference>
<keyword evidence="4 9" id="KW-0597">Phosphoprotein</keyword>
<keyword evidence="8" id="KW-0472">Membrane</keyword>
<dbReference type="SUPFAM" id="SSF52172">
    <property type="entry name" value="CheY-like"/>
    <property type="match status" value="1"/>
</dbReference>
<evidence type="ECO:0000259" key="11">
    <source>
        <dbReference type="PROSITE" id="PS50110"/>
    </source>
</evidence>
<accession>A0A4V2UI56</accession>
<comment type="subcellular location">
    <subcellularLocation>
        <location evidence="2">Cell inner membrane</location>
        <topology evidence="2">Multi-pass membrane protein</topology>
    </subcellularLocation>
</comment>
<evidence type="ECO:0000256" key="4">
    <source>
        <dbReference type="ARBA" id="ARBA00022553"/>
    </source>
</evidence>
<dbReference type="InterPro" id="IPR003018">
    <property type="entry name" value="GAF"/>
</dbReference>
<dbReference type="InterPro" id="IPR005467">
    <property type="entry name" value="His_kinase_dom"/>
</dbReference>
<feature type="domain" description="Response regulatory" evidence="11">
    <location>
        <begin position="779"/>
        <end position="895"/>
    </location>
</feature>
<dbReference type="EC" id="2.7.13.3" evidence="3"/>
<dbReference type="FunFam" id="3.30.565.10:FF:000006">
    <property type="entry name" value="Sensor histidine kinase WalK"/>
    <property type="match status" value="1"/>
</dbReference>
<dbReference type="InterPro" id="IPR001789">
    <property type="entry name" value="Sig_transdc_resp-reg_receiver"/>
</dbReference>
<dbReference type="InterPro" id="IPR004358">
    <property type="entry name" value="Sig_transdc_His_kin-like_C"/>
</dbReference>
<dbReference type="InterPro" id="IPR036097">
    <property type="entry name" value="HisK_dim/P_sf"/>
</dbReference>
<dbReference type="SMART" id="SM00448">
    <property type="entry name" value="REC"/>
    <property type="match status" value="1"/>
</dbReference>
<comment type="caution">
    <text evidence="12">The sequence shown here is derived from an EMBL/GenBank/DDBJ whole genome shotgun (WGS) entry which is preliminary data.</text>
</comment>
<dbReference type="PRINTS" id="PR00344">
    <property type="entry name" value="BCTRLSENSOR"/>
</dbReference>